<sequence>MPMEQAEIERLIKTGIPDATIEVKDLVGDKDHWAAVVTSSEFAGKTKLQQHQIVYKALGEHMGGALHALQLTTLAPK</sequence>
<keyword evidence="4" id="KW-1185">Reference proteome</keyword>
<dbReference type="AlphaFoldDB" id="A0A1I3WFC1"/>
<dbReference type="RefSeq" id="WP_091677144.1">
    <property type="nucleotide sequence ID" value="NZ_FOSN01000001.1"/>
</dbReference>
<dbReference type="OrthoDB" id="9796738at2"/>
<dbReference type="PANTHER" id="PTHR46229:SF2">
    <property type="entry name" value="BOLA-LIKE PROTEIN 1"/>
    <property type="match status" value="1"/>
</dbReference>
<evidence type="ECO:0000313" key="3">
    <source>
        <dbReference type="EMBL" id="SFK05507.1"/>
    </source>
</evidence>
<evidence type="ECO:0008006" key="5">
    <source>
        <dbReference type="Google" id="ProtNLM"/>
    </source>
</evidence>
<dbReference type="EMBL" id="FOSN01000001">
    <property type="protein sequence ID" value="SFK05507.1"/>
    <property type="molecule type" value="Genomic_DNA"/>
</dbReference>
<dbReference type="InterPro" id="IPR050961">
    <property type="entry name" value="BolA/IbaG_stress_morph_reg"/>
</dbReference>
<evidence type="ECO:0000256" key="1">
    <source>
        <dbReference type="ARBA" id="ARBA00005578"/>
    </source>
</evidence>
<protein>
    <recommendedName>
        <fullName evidence="5">Transcriptional regulator, BolA protein family</fullName>
    </recommendedName>
</protein>
<dbReference type="PANTHER" id="PTHR46229">
    <property type="entry name" value="BOLA TRANSCRIPTION REGULATOR"/>
    <property type="match status" value="1"/>
</dbReference>
<accession>A0A1I3WFC1</accession>
<dbReference type="Gene3D" id="3.30.300.90">
    <property type="entry name" value="BolA-like"/>
    <property type="match status" value="1"/>
</dbReference>
<evidence type="ECO:0000313" key="4">
    <source>
        <dbReference type="Proteomes" id="UP000198755"/>
    </source>
</evidence>
<reference evidence="3 4" key="1">
    <citation type="submission" date="2016-10" db="EMBL/GenBank/DDBJ databases">
        <authorList>
            <person name="de Groot N.N."/>
        </authorList>
    </citation>
    <scope>NUCLEOTIDE SEQUENCE [LARGE SCALE GENOMIC DNA]</scope>
    <source>
        <strain evidence="3 4">NE2</strain>
    </source>
</reference>
<proteinExistence type="inferred from homology"/>
<dbReference type="Proteomes" id="UP000198755">
    <property type="component" value="Unassembled WGS sequence"/>
</dbReference>
<organism evidence="3 4">
    <name type="scientific">Methylocapsa palsarum</name>
    <dbReference type="NCBI Taxonomy" id="1612308"/>
    <lineage>
        <taxon>Bacteria</taxon>
        <taxon>Pseudomonadati</taxon>
        <taxon>Pseudomonadota</taxon>
        <taxon>Alphaproteobacteria</taxon>
        <taxon>Hyphomicrobiales</taxon>
        <taxon>Beijerinckiaceae</taxon>
        <taxon>Methylocapsa</taxon>
    </lineage>
</organism>
<dbReference type="SUPFAM" id="SSF82657">
    <property type="entry name" value="BolA-like"/>
    <property type="match status" value="1"/>
</dbReference>
<dbReference type="InterPro" id="IPR002634">
    <property type="entry name" value="BolA"/>
</dbReference>
<evidence type="ECO:0000256" key="2">
    <source>
        <dbReference type="RuleBase" id="RU003860"/>
    </source>
</evidence>
<dbReference type="InterPro" id="IPR036065">
    <property type="entry name" value="BolA-like_sf"/>
</dbReference>
<comment type="similarity">
    <text evidence="1 2">Belongs to the BolA/IbaG family.</text>
</comment>
<dbReference type="PIRSF" id="PIRSF003113">
    <property type="entry name" value="BolA"/>
    <property type="match status" value="1"/>
</dbReference>
<name>A0A1I3WFC1_9HYPH</name>
<dbReference type="STRING" id="1612308.SAMN05444581_101538"/>
<gene>
    <name evidence="3" type="ORF">SAMN05444581_101538</name>
</gene>
<dbReference type="Pfam" id="PF01722">
    <property type="entry name" value="BolA"/>
    <property type="match status" value="1"/>
</dbReference>